<dbReference type="GO" id="GO:0005634">
    <property type="term" value="C:nucleus"/>
    <property type="evidence" value="ECO:0007669"/>
    <property type="project" value="UniProtKB-SubCell"/>
</dbReference>
<feature type="region of interest" description="Disordered" evidence="11">
    <location>
        <begin position="43"/>
        <end position="84"/>
    </location>
</feature>
<keyword evidence="5" id="KW-0862">Zinc</keyword>
<dbReference type="InterPro" id="IPR050457">
    <property type="entry name" value="ZnFinger_BTB_dom_contain"/>
</dbReference>
<evidence type="ECO:0000256" key="10">
    <source>
        <dbReference type="PROSITE-ProRule" id="PRU00042"/>
    </source>
</evidence>
<dbReference type="GO" id="GO:0008270">
    <property type="term" value="F:zinc ion binding"/>
    <property type="evidence" value="ECO:0007669"/>
    <property type="project" value="UniProtKB-KW"/>
</dbReference>
<evidence type="ECO:0000256" key="2">
    <source>
        <dbReference type="ARBA" id="ARBA00022723"/>
    </source>
</evidence>
<accession>A0A1Y3AM49</accession>
<dbReference type="InterPro" id="IPR036236">
    <property type="entry name" value="Znf_C2H2_sf"/>
</dbReference>
<feature type="domain" description="C2H2-type" evidence="12">
    <location>
        <begin position="384"/>
        <end position="412"/>
    </location>
</feature>
<dbReference type="AlphaFoldDB" id="A0A1Y3AM49"/>
<feature type="non-terminal residue" evidence="13">
    <location>
        <position position="1"/>
    </location>
</feature>
<keyword evidence="14" id="KW-1185">Reference proteome</keyword>
<feature type="compositionally biased region" description="Polar residues" evidence="11">
    <location>
        <begin position="125"/>
        <end position="140"/>
    </location>
</feature>
<evidence type="ECO:0000256" key="11">
    <source>
        <dbReference type="SAM" id="MobiDB-lite"/>
    </source>
</evidence>
<keyword evidence="6" id="KW-0805">Transcription regulation</keyword>
<name>A0A1Y3AM49_EURMA</name>
<feature type="domain" description="C2H2-type" evidence="12">
    <location>
        <begin position="413"/>
        <end position="441"/>
    </location>
</feature>
<dbReference type="FunFam" id="3.30.160.60:FF:000176">
    <property type="entry name" value="zinc finger protein 70"/>
    <property type="match status" value="1"/>
</dbReference>
<keyword evidence="4 10" id="KW-0863">Zinc-finger</keyword>
<feature type="region of interest" description="Disordered" evidence="11">
    <location>
        <begin position="111"/>
        <end position="140"/>
    </location>
</feature>
<organism evidence="13 14">
    <name type="scientific">Euroglyphus maynei</name>
    <name type="common">Mayne's house dust mite</name>
    <dbReference type="NCBI Taxonomy" id="6958"/>
    <lineage>
        <taxon>Eukaryota</taxon>
        <taxon>Metazoa</taxon>
        <taxon>Ecdysozoa</taxon>
        <taxon>Arthropoda</taxon>
        <taxon>Chelicerata</taxon>
        <taxon>Arachnida</taxon>
        <taxon>Acari</taxon>
        <taxon>Acariformes</taxon>
        <taxon>Sarcoptiformes</taxon>
        <taxon>Astigmata</taxon>
        <taxon>Psoroptidia</taxon>
        <taxon>Analgoidea</taxon>
        <taxon>Pyroglyphidae</taxon>
        <taxon>Pyroglyphinae</taxon>
        <taxon>Euroglyphus</taxon>
    </lineage>
</organism>
<comment type="caution">
    <text evidence="13">The sequence shown here is derived from an EMBL/GenBank/DDBJ whole genome shotgun (WGS) entry which is preliminary data.</text>
</comment>
<evidence type="ECO:0000256" key="3">
    <source>
        <dbReference type="ARBA" id="ARBA00022737"/>
    </source>
</evidence>
<dbReference type="InterPro" id="IPR013087">
    <property type="entry name" value="Znf_C2H2_type"/>
</dbReference>
<protein>
    <submittedName>
        <fullName evidence="13">Zinc finger domain-containing protein</fullName>
    </submittedName>
</protein>
<evidence type="ECO:0000256" key="5">
    <source>
        <dbReference type="ARBA" id="ARBA00022833"/>
    </source>
</evidence>
<sequence length="441" mass="47501">RSIATETDDDLILESQLYSPTPADELPCPALLAVSADIYDFNSDEDLDQQGPPQLNISSKSFNLSSSNQHQQLPSLSHHHQHQLQTERFLNQTQQHHQSIAQSLPIQITNSNGNGTNQQHQTTQPVHHNSNAQSTHNQTHSAASFTIAHPNFLFPNAAATGRLLAAGPHPQSNPTAVTASAVSTNAQSAAAIFNPNATFTAANGQMVQLVSLQPFAHRTGNTGQTANQFLQSAQTNGGTPINTGLPSLSRLPSSVQNKVVHSQLPSTKTSKTQQIPPGMVLAKKTPKSNKSRSSNNNNMNPAVSSPNEPISPTELANSLGTTITKIVSPSDYKPMKGKGKGNRKPRISFISVVNGITLGTDGKSFKTKSHLQRHMLTHTGEKPYQCQECGAKFNQSSSLRNHIIAIHTKRFPHTCTVCGKGFLMPAVLQKHINATGHQSEI</sequence>
<keyword evidence="8" id="KW-0804">Transcription</keyword>
<evidence type="ECO:0000256" key="6">
    <source>
        <dbReference type="ARBA" id="ARBA00023015"/>
    </source>
</evidence>
<dbReference type="PROSITE" id="PS50157">
    <property type="entry name" value="ZINC_FINGER_C2H2_2"/>
    <property type="match status" value="3"/>
</dbReference>
<dbReference type="EMBL" id="MUJZ01070040">
    <property type="protein sequence ID" value="OTF69521.1"/>
    <property type="molecule type" value="Genomic_DNA"/>
</dbReference>
<dbReference type="GO" id="GO:0000978">
    <property type="term" value="F:RNA polymerase II cis-regulatory region sequence-specific DNA binding"/>
    <property type="evidence" value="ECO:0007669"/>
    <property type="project" value="TreeGrafter"/>
</dbReference>
<proteinExistence type="predicted"/>
<feature type="compositionally biased region" description="Low complexity" evidence="11">
    <location>
        <begin position="291"/>
        <end position="307"/>
    </location>
</feature>
<evidence type="ECO:0000256" key="4">
    <source>
        <dbReference type="ARBA" id="ARBA00022771"/>
    </source>
</evidence>
<dbReference type="SMART" id="SM00355">
    <property type="entry name" value="ZnF_C2H2"/>
    <property type="match status" value="2"/>
</dbReference>
<gene>
    <name evidence="13" type="ORF">BLA29_002136</name>
</gene>
<reference evidence="13 14" key="1">
    <citation type="submission" date="2017-03" db="EMBL/GenBank/DDBJ databases">
        <title>Genome Survey of Euroglyphus maynei.</title>
        <authorList>
            <person name="Arlian L.G."/>
            <person name="Morgan M.S."/>
            <person name="Rider S.D."/>
        </authorList>
    </citation>
    <scope>NUCLEOTIDE SEQUENCE [LARGE SCALE GENOMIC DNA]</scope>
    <source>
        <strain evidence="13">Arlian Lab</strain>
        <tissue evidence="13">Whole body</tissue>
    </source>
</reference>
<evidence type="ECO:0000259" key="12">
    <source>
        <dbReference type="PROSITE" id="PS50157"/>
    </source>
</evidence>
<dbReference type="FunFam" id="3.30.160.60:FF:002402">
    <property type="entry name" value="Zinc finger protein 347"/>
    <property type="match status" value="1"/>
</dbReference>
<dbReference type="GO" id="GO:0000981">
    <property type="term" value="F:DNA-binding transcription factor activity, RNA polymerase II-specific"/>
    <property type="evidence" value="ECO:0007669"/>
    <property type="project" value="TreeGrafter"/>
</dbReference>
<evidence type="ECO:0000256" key="9">
    <source>
        <dbReference type="ARBA" id="ARBA00023242"/>
    </source>
</evidence>
<evidence type="ECO:0000313" key="13">
    <source>
        <dbReference type="EMBL" id="OTF69521.1"/>
    </source>
</evidence>
<feature type="domain" description="C2H2-type" evidence="12">
    <location>
        <begin position="362"/>
        <end position="383"/>
    </location>
</feature>
<keyword evidence="7" id="KW-0238">DNA-binding</keyword>
<feature type="region of interest" description="Disordered" evidence="11">
    <location>
        <begin position="281"/>
        <end position="314"/>
    </location>
</feature>
<feature type="compositionally biased region" description="Low complexity" evidence="11">
    <location>
        <begin position="56"/>
        <end position="76"/>
    </location>
</feature>
<dbReference type="PANTHER" id="PTHR46105">
    <property type="entry name" value="AGAP004733-PA"/>
    <property type="match status" value="1"/>
</dbReference>
<keyword evidence="3" id="KW-0677">Repeat</keyword>
<dbReference type="OrthoDB" id="6514172at2759"/>
<dbReference type="Gene3D" id="3.30.160.60">
    <property type="entry name" value="Classic Zinc Finger"/>
    <property type="match status" value="2"/>
</dbReference>
<dbReference type="Pfam" id="PF13465">
    <property type="entry name" value="zf-H2C2_2"/>
    <property type="match status" value="1"/>
</dbReference>
<evidence type="ECO:0000256" key="8">
    <source>
        <dbReference type="ARBA" id="ARBA00023163"/>
    </source>
</evidence>
<keyword evidence="2" id="KW-0479">Metal-binding</keyword>
<evidence type="ECO:0000256" key="7">
    <source>
        <dbReference type="ARBA" id="ARBA00023125"/>
    </source>
</evidence>
<comment type="subcellular location">
    <subcellularLocation>
        <location evidence="1">Nucleus</location>
    </subcellularLocation>
</comment>
<evidence type="ECO:0000256" key="1">
    <source>
        <dbReference type="ARBA" id="ARBA00004123"/>
    </source>
</evidence>
<dbReference type="SUPFAM" id="SSF57667">
    <property type="entry name" value="beta-beta-alpha zinc fingers"/>
    <property type="match status" value="1"/>
</dbReference>
<evidence type="ECO:0000313" key="14">
    <source>
        <dbReference type="Proteomes" id="UP000194236"/>
    </source>
</evidence>
<dbReference type="Proteomes" id="UP000194236">
    <property type="component" value="Unassembled WGS sequence"/>
</dbReference>
<keyword evidence="9" id="KW-0539">Nucleus</keyword>
<dbReference type="PANTHER" id="PTHR46105:SF5">
    <property type="entry name" value="ZINC FINGER AND BTB DOMAIN-CONTAINING PROTEIN 44 ISOFORM X1"/>
    <property type="match status" value="1"/>
</dbReference>
<dbReference type="PROSITE" id="PS00028">
    <property type="entry name" value="ZINC_FINGER_C2H2_1"/>
    <property type="match status" value="2"/>
</dbReference>
<feature type="compositionally biased region" description="Low complexity" evidence="11">
    <location>
        <begin position="111"/>
        <end position="124"/>
    </location>
</feature>